<dbReference type="EMBL" id="BAAASK010000021">
    <property type="protein sequence ID" value="GAA2695679.1"/>
    <property type="molecule type" value="Genomic_DNA"/>
</dbReference>
<evidence type="ECO:0000313" key="2">
    <source>
        <dbReference type="EMBL" id="GAA2695679.1"/>
    </source>
</evidence>
<comment type="caution">
    <text evidence="2">The sequence shown here is derived from an EMBL/GenBank/DDBJ whole genome shotgun (WGS) entry which is preliminary data.</text>
</comment>
<feature type="compositionally biased region" description="Polar residues" evidence="1">
    <location>
        <begin position="123"/>
        <end position="133"/>
    </location>
</feature>
<feature type="compositionally biased region" description="Basic and acidic residues" evidence="1">
    <location>
        <begin position="1"/>
        <end position="20"/>
    </location>
</feature>
<organism evidence="2 3">
    <name type="scientific">Streptomyces violaceolatus</name>
    <dbReference type="NCBI Taxonomy" id="67378"/>
    <lineage>
        <taxon>Bacteria</taxon>
        <taxon>Bacillati</taxon>
        <taxon>Actinomycetota</taxon>
        <taxon>Actinomycetes</taxon>
        <taxon>Kitasatosporales</taxon>
        <taxon>Streptomycetaceae</taxon>
        <taxon>Streptomyces</taxon>
        <taxon>Streptomyces violaceoruber group</taxon>
    </lineage>
</organism>
<evidence type="ECO:0000256" key="1">
    <source>
        <dbReference type="SAM" id="MobiDB-lite"/>
    </source>
</evidence>
<dbReference type="Proteomes" id="UP001499989">
    <property type="component" value="Unassembled WGS sequence"/>
</dbReference>
<feature type="compositionally biased region" description="Polar residues" evidence="1">
    <location>
        <begin position="71"/>
        <end position="80"/>
    </location>
</feature>
<gene>
    <name evidence="2" type="ORF">GCM10010310_57560</name>
</gene>
<sequence length="206" mass="22131">MPEEQRPDPYAQRRRDERDTSFLPTTGRESRRDAVSGPNHDYGAYSQLTEFGERAEELPRYPGSPDAPPSFRTQDPQYAPSSVGAVARSTPSPHETPSPIGDRRSGVLYALNALEPNPLAQPPSWSTPQTHSGGSAWGVPQNQASIAAYAGMSGSNVTRSGASRSNDAPASQGRSQDSRQTGQNRSGASYYQAATRASGRSQGPRR</sequence>
<keyword evidence="3" id="KW-1185">Reference proteome</keyword>
<feature type="region of interest" description="Disordered" evidence="1">
    <location>
        <begin position="1"/>
        <end position="206"/>
    </location>
</feature>
<name>A0ABN3T9W1_9ACTN</name>
<accession>A0ABN3T9W1</accession>
<protein>
    <submittedName>
        <fullName evidence="2">Uncharacterized protein</fullName>
    </submittedName>
</protein>
<reference evidence="2 3" key="1">
    <citation type="journal article" date="2019" name="Int. J. Syst. Evol. Microbiol.">
        <title>The Global Catalogue of Microorganisms (GCM) 10K type strain sequencing project: providing services to taxonomists for standard genome sequencing and annotation.</title>
        <authorList>
            <consortium name="The Broad Institute Genomics Platform"/>
            <consortium name="The Broad Institute Genome Sequencing Center for Infectious Disease"/>
            <person name="Wu L."/>
            <person name="Ma J."/>
        </authorList>
    </citation>
    <scope>NUCLEOTIDE SEQUENCE [LARGE SCALE GENOMIC DNA]</scope>
    <source>
        <strain evidence="2 3">JCM 4531</strain>
    </source>
</reference>
<evidence type="ECO:0000313" key="3">
    <source>
        <dbReference type="Proteomes" id="UP001499989"/>
    </source>
</evidence>
<feature type="compositionally biased region" description="Polar residues" evidence="1">
    <location>
        <begin position="153"/>
        <end position="189"/>
    </location>
</feature>
<proteinExistence type="predicted"/>